<protein>
    <submittedName>
        <fullName evidence="3">PQQ-binding-like beta-propeller repeat protein</fullName>
    </submittedName>
</protein>
<dbReference type="Gene3D" id="3.30.457.10">
    <property type="entry name" value="Copper amine oxidase-like, N-terminal domain"/>
    <property type="match status" value="1"/>
</dbReference>
<evidence type="ECO:0000313" key="4">
    <source>
        <dbReference type="Proteomes" id="UP000673394"/>
    </source>
</evidence>
<evidence type="ECO:0000259" key="2">
    <source>
        <dbReference type="Pfam" id="PF13360"/>
    </source>
</evidence>
<dbReference type="SUPFAM" id="SSF50998">
    <property type="entry name" value="Quinoprotein alcohol dehydrogenase-like"/>
    <property type="match status" value="1"/>
</dbReference>
<dbReference type="SUPFAM" id="SSF63825">
    <property type="entry name" value="YWTD domain"/>
    <property type="match status" value="1"/>
</dbReference>
<keyword evidence="4" id="KW-1185">Reference proteome</keyword>
<dbReference type="InterPro" id="IPR012854">
    <property type="entry name" value="Cu_amine_oxidase-like_N"/>
</dbReference>
<dbReference type="InterPro" id="IPR018391">
    <property type="entry name" value="PQQ_b-propeller_rpt"/>
</dbReference>
<comment type="caution">
    <text evidence="3">The sequence shown here is derived from an EMBL/GenBank/DDBJ whole genome shotgun (WGS) entry which is preliminary data.</text>
</comment>
<dbReference type="Pfam" id="PF07833">
    <property type="entry name" value="Cu_amine_oxidN1"/>
    <property type="match status" value="1"/>
</dbReference>
<evidence type="ECO:0000313" key="3">
    <source>
        <dbReference type="EMBL" id="MBP3961140.1"/>
    </source>
</evidence>
<feature type="domain" description="Copper amine oxidase-like N-terminal" evidence="1">
    <location>
        <begin position="410"/>
        <end position="516"/>
    </location>
</feature>
<dbReference type="EMBL" id="JAGKSP010000001">
    <property type="protein sequence ID" value="MBP3961140.1"/>
    <property type="molecule type" value="Genomic_DNA"/>
</dbReference>
<sequence length="518" mass="56309">MYDHSLFSRKVGGIFIAIILLLGTLLIPGEEAAGDASGNDPFIRQEWNIAVPGYIGNLKMSSHGLLYVISSEDHEAGTLYAITKDGKIVWKRYLPLASRTPTIDDSTKRIYVADGALRALDAATGELLWSFAPPNDTTTGVPTVDHDVIFTVSNLTGTVYAVDRNGKLLWKDQITEAGVLSPVAVSDSGITVVLRTVLRVEVDAKDPLAYQIYQEDGSTKSFVDISTLHAFDQDGFPLWRTELRGMGVLREAPLAIDGGFAIGGEAFYIVSDNGQVLYKPETISPSNPGQTRLIDGVLYYPSGNQIETFDMTGKRLTTLHTGGVAGNAVKDSAGRIVFWQEFGRILMVNQDGSWRILLTPDSGYPSGSLVLDEDGTYFTVYSGQSSSHIMAFKDTSVKQPQANNGLKLLLDGQPLRLTTEPVVARGRLYLPMRELFTALGATVNYDVRSKTITAKRGSTVITLTIGKLQAVVNGRSVTLDAPGKLLNGHMMIPLRFVGESFGYTVSWDQDEQTIQIAS</sequence>
<name>A0ABS5C5L9_9BACL</name>
<proteinExistence type="predicted"/>
<dbReference type="Proteomes" id="UP000673394">
    <property type="component" value="Unassembled WGS sequence"/>
</dbReference>
<dbReference type="SUPFAM" id="SSF55383">
    <property type="entry name" value="Copper amine oxidase, domain N"/>
    <property type="match status" value="1"/>
</dbReference>
<dbReference type="Gene3D" id="2.40.10.480">
    <property type="match status" value="1"/>
</dbReference>
<feature type="domain" description="Pyrrolo-quinoline quinone repeat" evidence="2">
    <location>
        <begin position="62"/>
        <end position="187"/>
    </location>
</feature>
<dbReference type="SMART" id="SM00564">
    <property type="entry name" value="PQQ"/>
    <property type="match status" value="4"/>
</dbReference>
<gene>
    <name evidence="3" type="ORF">I8J30_00305</name>
</gene>
<organism evidence="3 4">
    <name type="scientific">Paenibacillus lignilyticus</name>
    <dbReference type="NCBI Taxonomy" id="1172615"/>
    <lineage>
        <taxon>Bacteria</taxon>
        <taxon>Bacillati</taxon>
        <taxon>Bacillota</taxon>
        <taxon>Bacilli</taxon>
        <taxon>Bacillales</taxon>
        <taxon>Paenibacillaceae</taxon>
        <taxon>Paenibacillus</taxon>
    </lineage>
</organism>
<evidence type="ECO:0000259" key="1">
    <source>
        <dbReference type="Pfam" id="PF07833"/>
    </source>
</evidence>
<accession>A0ABS5C5L9</accession>
<dbReference type="Pfam" id="PF13360">
    <property type="entry name" value="PQQ_2"/>
    <property type="match status" value="1"/>
</dbReference>
<dbReference type="InterPro" id="IPR011047">
    <property type="entry name" value="Quinoprotein_ADH-like_sf"/>
</dbReference>
<dbReference type="PANTHER" id="PTHR34512:SF30">
    <property type="entry name" value="OUTER MEMBRANE PROTEIN ASSEMBLY FACTOR BAMB"/>
    <property type="match status" value="1"/>
</dbReference>
<dbReference type="RefSeq" id="WP_210654442.1">
    <property type="nucleotide sequence ID" value="NZ_JAGKSP010000001.1"/>
</dbReference>
<dbReference type="PANTHER" id="PTHR34512">
    <property type="entry name" value="CELL SURFACE PROTEIN"/>
    <property type="match status" value="1"/>
</dbReference>
<dbReference type="InterPro" id="IPR036582">
    <property type="entry name" value="Mao_N_sf"/>
</dbReference>
<dbReference type="InterPro" id="IPR002372">
    <property type="entry name" value="PQQ_rpt_dom"/>
</dbReference>
<reference evidence="3 4" key="1">
    <citation type="submission" date="2021-04" db="EMBL/GenBank/DDBJ databases">
        <title>Paenibacillus sp. DLE-14 whole genome sequence.</title>
        <authorList>
            <person name="Ham Y.J."/>
        </authorList>
    </citation>
    <scope>NUCLEOTIDE SEQUENCE [LARGE SCALE GENOMIC DNA]</scope>
    <source>
        <strain evidence="3 4">DLE-14</strain>
    </source>
</reference>